<gene>
    <name evidence="2" type="ORF">NTEN_LOCUS9211</name>
</gene>
<feature type="non-terminal residue" evidence="2">
    <location>
        <position position="64"/>
    </location>
</feature>
<evidence type="ECO:0000313" key="3">
    <source>
        <dbReference type="Proteomes" id="UP000479000"/>
    </source>
</evidence>
<protein>
    <submittedName>
        <fullName evidence="2">Uncharacterized protein</fullName>
    </submittedName>
</protein>
<evidence type="ECO:0000313" key="2">
    <source>
        <dbReference type="EMBL" id="CAB0003711.1"/>
    </source>
</evidence>
<accession>A0A6H5GIL3</accession>
<proteinExistence type="predicted"/>
<name>A0A6H5GIL3_9HEMI</name>
<keyword evidence="3" id="KW-1185">Reference proteome</keyword>
<dbReference type="AlphaFoldDB" id="A0A6H5GIL3"/>
<evidence type="ECO:0000256" key="1">
    <source>
        <dbReference type="SAM" id="MobiDB-lite"/>
    </source>
</evidence>
<dbReference type="Proteomes" id="UP000479000">
    <property type="component" value="Unassembled WGS sequence"/>
</dbReference>
<feature type="compositionally biased region" description="Basic and acidic residues" evidence="1">
    <location>
        <begin position="53"/>
        <end position="64"/>
    </location>
</feature>
<reference evidence="2 3" key="1">
    <citation type="submission" date="2020-02" db="EMBL/GenBank/DDBJ databases">
        <authorList>
            <person name="Ferguson B K."/>
        </authorList>
    </citation>
    <scope>NUCLEOTIDE SEQUENCE [LARGE SCALE GENOMIC DNA]</scope>
</reference>
<dbReference type="EMBL" id="CADCXU010013662">
    <property type="protein sequence ID" value="CAB0003711.1"/>
    <property type="molecule type" value="Genomic_DNA"/>
</dbReference>
<sequence length="64" mass="7656">MERRYSWCSAEEMVVVRLLEVRLSRLPISLPHPRSTSMSQRGRPDWPTLSRQAEARPAEWRLHR</sequence>
<feature type="region of interest" description="Disordered" evidence="1">
    <location>
        <begin position="29"/>
        <end position="64"/>
    </location>
</feature>
<organism evidence="2 3">
    <name type="scientific">Nesidiocoris tenuis</name>
    <dbReference type="NCBI Taxonomy" id="355587"/>
    <lineage>
        <taxon>Eukaryota</taxon>
        <taxon>Metazoa</taxon>
        <taxon>Ecdysozoa</taxon>
        <taxon>Arthropoda</taxon>
        <taxon>Hexapoda</taxon>
        <taxon>Insecta</taxon>
        <taxon>Pterygota</taxon>
        <taxon>Neoptera</taxon>
        <taxon>Paraneoptera</taxon>
        <taxon>Hemiptera</taxon>
        <taxon>Heteroptera</taxon>
        <taxon>Panheteroptera</taxon>
        <taxon>Cimicomorpha</taxon>
        <taxon>Miridae</taxon>
        <taxon>Dicyphina</taxon>
        <taxon>Nesidiocoris</taxon>
    </lineage>
</organism>